<reference evidence="3 4" key="1">
    <citation type="submission" date="2019-06" db="EMBL/GenBank/DDBJ databases">
        <title>Genome sequence of Janthinobacterium lividum UCD_MED1.</title>
        <authorList>
            <person name="De Leon M.E."/>
            <person name="Jospin G."/>
        </authorList>
    </citation>
    <scope>NUCLEOTIDE SEQUENCE [LARGE SCALE GENOMIC DNA]</scope>
    <source>
        <strain evidence="3 4">UCD_MED1</strain>
    </source>
</reference>
<feature type="signal peptide" evidence="2">
    <location>
        <begin position="1"/>
        <end position="18"/>
    </location>
</feature>
<keyword evidence="2" id="KW-0732">Signal</keyword>
<evidence type="ECO:0000256" key="2">
    <source>
        <dbReference type="SAM" id="SignalP"/>
    </source>
</evidence>
<proteinExistence type="predicted"/>
<dbReference type="AlphaFoldDB" id="A0A5C4P293"/>
<sequence>MKHLFSLALAVLPLAAAAQSQPAPQEAQASVPATTYRSAFAGYRPAAEEDATPDQTWRAVNDKVGKAGGHMGMMKMDGHKMDGHKMDGHKMEGHKMPMAQPSPKSDAKPAPQHQHHQHEGH</sequence>
<evidence type="ECO:0008006" key="5">
    <source>
        <dbReference type="Google" id="ProtNLM"/>
    </source>
</evidence>
<feature type="region of interest" description="Disordered" evidence="1">
    <location>
        <begin position="65"/>
        <end position="121"/>
    </location>
</feature>
<feature type="compositionally biased region" description="Basic and acidic residues" evidence="1">
    <location>
        <begin position="76"/>
        <end position="95"/>
    </location>
</feature>
<protein>
    <recommendedName>
        <fullName evidence="5">Copper resistance protein B</fullName>
    </recommendedName>
</protein>
<evidence type="ECO:0000313" key="3">
    <source>
        <dbReference type="EMBL" id="TNC78689.1"/>
    </source>
</evidence>
<name>A0A5C4P293_9BURK</name>
<organism evidence="3 4">
    <name type="scientific">Janthinobacterium lividum</name>
    <dbReference type="NCBI Taxonomy" id="29581"/>
    <lineage>
        <taxon>Bacteria</taxon>
        <taxon>Pseudomonadati</taxon>
        <taxon>Pseudomonadota</taxon>
        <taxon>Betaproteobacteria</taxon>
        <taxon>Burkholderiales</taxon>
        <taxon>Oxalobacteraceae</taxon>
        <taxon>Janthinobacterium</taxon>
    </lineage>
</organism>
<comment type="caution">
    <text evidence="3">The sequence shown here is derived from an EMBL/GenBank/DDBJ whole genome shotgun (WGS) entry which is preliminary data.</text>
</comment>
<feature type="chain" id="PRO_5022793600" description="Copper resistance protein B" evidence="2">
    <location>
        <begin position="19"/>
        <end position="121"/>
    </location>
</feature>
<evidence type="ECO:0000256" key="1">
    <source>
        <dbReference type="SAM" id="MobiDB-lite"/>
    </source>
</evidence>
<evidence type="ECO:0000313" key="4">
    <source>
        <dbReference type="Proteomes" id="UP000305681"/>
    </source>
</evidence>
<accession>A0A5C4P293</accession>
<dbReference type="EMBL" id="VDGE01000001">
    <property type="protein sequence ID" value="TNC78689.1"/>
    <property type="molecule type" value="Genomic_DNA"/>
</dbReference>
<dbReference type="RefSeq" id="WP_139089757.1">
    <property type="nucleotide sequence ID" value="NZ_VDGE01000001.1"/>
</dbReference>
<gene>
    <name evidence="3" type="ORF">FHI69_05325</name>
</gene>
<dbReference type="Proteomes" id="UP000305681">
    <property type="component" value="Unassembled WGS sequence"/>
</dbReference>